<keyword evidence="2" id="KW-1185">Reference proteome</keyword>
<proteinExistence type="predicted"/>
<sequence length="171" mass="18106">MQYGSDRHEDRFVGARPEAAARREVLVDRRGGFTFCVDVSMGSGTSRDPLIALSGLKADGFNGLNLMAATVSDKPFAKPHDSAVLVLGGVLQRPPEGGIQAFQMYGLSGAAVTGVDVVLANGLRVSATLRNGVWGVWWPSDRGEFAGSKLHVRTATGVTLVDPSTVRLPIQ</sequence>
<dbReference type="RefSeq" id="WP_396768650.1">
    <property type="nucleotide sequence ID" value="NZ_JBITLA010000002.1"/>
</dbReference>
<gene>
    <name evidence="1" type="ORF">ACIBP4_04475</name>
</gene>
<name>A0ABW7ZFD2_9ACTN</name>
<organism evidence="1 2">
    <name type="scientific">Micromonospora maritima</name>
    <dbReference type="NCBI Taxonomy" id="986711"/>
    <lineage>
        <taxon>Bacteria</taxon>
        <taxon>Bacillati</taxon>
        <taxon>Actinomycetota</taxon>
        <taxon>Actinomycetes</taxon>
        <taxon>Micromonosporales</taxon>
        <taxon>Micromonosporaceae</taxon>
        <taxon>Micromonospora</taxon>
    </lineage>
</organism>
<accession>A0ABW7ZFD2</accession>
<protein>
    <submittedName>
        <fullName evidence="1">Uncharacterized protein</fullName>
    </submittedName>
</protein>
<evidence type="ECO:0000313" key="1">
    <source>
        <dbReference type="EMBL" id="MFI7261551.1"/>
    </source>
</evidence>
<dbReference type="Proteomes" id="UP001612812">
    <property type="component" value="Unassembled WGS sequence"/>
</dbReference>
<evidence type="ECO:0000313" key="2">
    <source>
        <dbReference type="Proteomes" id="UP001612812"/>
    </source>
</evidence>
<comment type="caution">
    <text evidence="1">The sequence shown here is derived from an EMBL/GenBank/DDBJ whole genome shotgun (WGS) entry which is preliminary data.</text>
</comment>
<dbReference type="EMBL" id="JBITLE010000001">
    <property type="protein sequence ID" value="MFI7261551.1"/>
    <property type="molecule type" value="Genomic_DNA"/>
</dbReference>
<reference evidence="1 2" key="1">
    <citation type="submission" date="2024-10" db="EMBL/GenBank/DDBJ databases">
        <title>The Natural Products Discovery Center: Release of the First 8490 Sequenced Strains for Exploring Actinobacteria Biosynthetic Diversity.</title>
        <authorList>
            <person name="Kalkreuter E."/>
            <person name="Kautsar S.A."/>
            <person name="Yang D."/>
            <person name="Bader C.D."/>
            <person name="Teijaro C.N."/>
            <person name="Fluegel L."/>
            <person name="Davis C.M."/>
            <person name="Simpson J.R."/>
            <person name="Lauterbach L."/>
            <person name="Steele A.D."/>
            <person name="Gui C."/>
            <person name="Meng S."/>
            <person name="Li G."/>
            <person name="Viehrig K."/>
            <person name="Ye F."/>
            <person name="Su P."/>
            <person name="Kiefer A.F."/>
            <person name="Nichols A."/>
            <person name="Cepeda A.J."/>
            <person name="Yan W."/>
            <person name="Fan B."/>
            <person name="Jiang Y."/>
            <person name="Adhikari A."/>
            <person name="Zheng C.-J."/>
            <person name="Schuster L."/>
            <person name="Cowan T.M."/>
            <person name="Smanski M.J."/>
            <person name="Chevrette M.G."/>
            <person name="De Carvalho L.P.S."/>
            <person name="Shen B."/>
        </authorList>
    </citation>
    <scope>NUCLEOTIDE SEQUENCE [LARGE SCALE GENOMIC DNA]</scope>
    <source>
        <strain evidence="1 2">NPDC049845</strain>
    </source>
</reference>